<dbReference type="OrthoDB" id="6605214at2759"/>
<dbReference type="EMBL" id="NNAY01000544">
    <property type="protein sequence ID" value="OXU27773.1"/>
    <property type="molecule type" value="Genomic_DNA"/>
</dbReference>
<feature type="coiled-coil region" evidence="1">
    <location>
        <begin position="83"/>
        <end position="117"/>
    </location>
</feature>
<sequence>MEKELHKCLVEFFSKLETTDIKWKELQKNTERVIEALKNQTEQLRHVTRKAHQKATLPCSSEVDNAELCKVEGLRERLIFKIHAGIENEVACIQEAVTRLNNNSQDLKNRLMKIEATRSKLSLDDENLRELVNGTPRRPKLNSLLEWAIDACDYYHNLYRQLSESLKALDYKDTKSIERLAESFVERESTRMRIDRILTYTQFVARETVR</sequence>
<dbReference type="PANTHER" id="PTHR16234">
    <property type="entry name" value="SIMILAR TO HYPOTHETICAL PROTEIN FLJ20508"/>
    <property type="match status" value="1"/>
</dbReference>
<dbReference type="AlphaFoldDB" id="A0A232FBE0"/>
<dbReference type="Pfam" id="PF15011">
    <property type="entry name" value="CA109-like"/>
    <property type="match status" value="1"/>
</dbReference>
<accession>A0A232FBE0</accession>
<evidence type="ECO:0000313" key="2">
    <source>
        <dbReference type="EMBL" id="OXU27773.1"/>
    </source>
</evidence>
<dbReference type="Proteomes" id="UP000215335">
    <property type="component" value="Unassembled WGS sequence"/>
</dbReference>
<proteinExistence type="predicted"/>
<reference evidence="2 3" key="1">
    <citation type="journal article" date="2017" name="Curr. Biol.">
        <title>The Evolution of Venom by Co-option of Single-Copy Genes.</title>
        <authorList>
            <person name="Martinson E.O."/>
            <person name="Mrinalini"/>
            <person name="Kelkar Y.D."/>
            <person name="Chang C.H."/>
            <person name="Werren J.H."/>
        </authorList>
    </citation>
    <scope>NUCLEOTIDE SEQUENCE [LARGE SCALE GENOMIC DNA]</scope>
    <source>
        <strain evidence="2 3">Alberta</strain>
        <tissue evidence="2">Whole body</tissue>
    </source>
</reference>
<evidence type="ECO:0000256" key="1">
    <source>
        <dbReference type="SAM" id="Coils"/>
    </source>
</evidence>
<dbReference type="GO" id="GO:0005634">
    <property type="term" value="C:nucleus"/>
    <property type="evidence" value="ECO:0007669"/>
    <property type="project" value="TreeGrafter"/>
</dbReference>
<keyword evidence="1" id="KW-0175">Coiled coil</keyword>
<protein>
    <submittedName>
        <fullName evidence="2">Uncharacterized protein</fullName>
    </submittedName>
</protein>
<organism evidence="2 3">
    <name type="scientific">Trichomalopsis sarcophagae</name>
    <dbReference type="NCBI Taxonomy" id="543379"/>
    <lineage>
        <taxon>Eukaryota</taxon>
        <taxon>Metazoa</taxon>
        <taxon>Ecdysozoa</taxon>
        <taxon>Arthropoda</taxon>
        <taxon>Hexapoda</taxon>
        <taxon>Insecta</taxon>
        <taxon>Pterygota</taxon>
        <taxon>Neoptera</taxon>
        <taxon>Endopterygota</taxon>
        <taxon>Hymenoptera</taxon>
        <taxon>Apocrita</taxon>
        <taxon>Proctotrupomorpha</taxon>
        <taxon>Chalcidoidea</taxon>
        <taxon>Pteromalidae</taxon>
        <taxon>Pteromalinae</taxon>
        <taxon>Trichomalopsis</taxon>
    </lineage>
</organism>
<name>A0A232FBE0_9HYME</name>
<dbReference type="GO" id="GO:0005737">
    <property type="term" value="C:cytoplasm"/>
    <property type="evidence" value="ECO:0007669"/>
    <property type="project" value="TreeGrafter"/>
</dbReference>
<dbReference type="PANTHER" id="PTHR16234:SF5">
    <property type="entry name" value="AFG2-INTERACTING RIBOSOME MATURATION FACTOR"/>
    <property type="match status" value="1"/>
</dbReference>
<evidence type="ECO:0000313" key="3">
    <source>
        <dbReference type="Proteomes" id="UP000215335"/>
    </source>
</evidence>
<dbReference type="InterPro" id="IPR029159">
    <property type="entry name" value="CA109-like"/>
</dbReference>
<gene>
    <name evidence="2" type="ORF">TSAR_009522</name>
</gene>
<comment type="caution">
    <text evidence="2">The sequence shown here is derived from an EMBL/GenBank/DDBJ whole genome shotgun (WGS) entry which is preliminary data.</text>
</comment>
<keyword evidence="3" id="KW-1185">Reference proteome</keyword>